<organism evidence="1">
    <name type="scientific">termite gut metagenome</name>
    <dbReference type="NCBI Taxonomy" id="433724"/>
    <lineage>
        <taxon>unclassified sequences</taxon>
        <taxon>metagenomes</taxon>
        <taxon>organismal metagenomes</taxon>
    </lineage>
</organism>
<accession>A0A5J4STQ5</accession>
<reference evidence="1" key="1">
    <citation type="submission" date="2019-03" db="EMBL/GenBank/DDBJ databases">
        <title>Single cell metagenomics reveals metabolic interactions within the superorganism composed of flagellate Streblomastix strix and complex community of Bacteroidetes bacteria on its surface.</title>
        <authorList>
            <person name="Treitli S.C."/>
            <person name="Kolisko M."/>
            <person name="Husnik F."/>
            <person name="Keeling P."/>
            <person name="Hampl V."/>
        </authorList>
    </citation>
    <scope>NUCLEOTIDE SEQUENCE</scope>
    <source>
        <strain evidence="1">STM</strain>
    </source>
</reference>
<dbReference type="EMBL" id="SNRY01000063">
    <property type="protein sequence ID" value="KAA6348650.1"/>
    <property type="molecule type" value="Genomic_DNA"/>
</dbReference>
<dbReference type="AlphaFoldDB" id="A0A5J4STQ5"/>
<evidence type="ECO:0000313" key="1">
    <source>
        <dbReference type="EMBL" id="KAA6348650.1"/>
    </source>
</evidence>
<gene>
    <name evidence="1" type="ORF">EZS27_003883</name>
</gene>
<proteinExistence type="predicted"/>
<sequence length="181" mass="20590">MNKQDGIIEIIGDVCSVVGEKAMARGIIGVIDGVNFDFGSTAYINRQLIELSQNPETNLKKFPLFGLHGSFFEDRTDAETMTKASVSMTIAVLTESKYTNKQRLEKSFIQQLRPLYNLFFECLRKERRIEKPYNEHFPHSYMEDYRLGSSGAMDSEGKTLIDLIDAINIYNLSLTVKKVNC</sequence>
<protein>
    <submittedName>
        <fullName evidence="1">Uncharacterized protein</fullName>
    </submittedName>
</protein>
<name>A0A5J4STQ5_9ZZZZ</name>
<comment type="caution">
    <text evidence="1">The sequence shown here is derived from an EMBL/GenBank/DDBJ whole genome shotgun (WGS) entry which is preliminary data.</text>
</comment>